<dbReference type="Pfam" id="PF01822">
    <property type="entry name" value="WSC"/>
    <property type="match status" value="2"/>
</dbReference>
<feature type="compositionally biased region" description="Low complexity" evidence="2">
    <location>
        <begin position="252"/>
        <end position="285"/>
    </location>
</feature>
<dbReference type="InterPro" id="IPR002889">
    <property type="entry name" value="WSC_carb-bd"/>
</dbReference>
<feature type="domain" description="WSC" evidence="4">
    <location>
        <begin position="36"/>
        <end position="128"/>
    </location>
</feature>
<dbReference type="SMART" id="SM00321">
    <property type="entry name" value="WSC"/>
    <property type="match status" value="2"/>
</dbReference>
<keyword evidence="3" id="KW-0732">Signal</keyword>
<sequence length="586" mass="62849">MAALRTVAAAMAAVALVGRVQANEHPLPPCLDPFQPFVYSGCFQQNDNTQILPYRSSSPSDNMTVEECVAECKGNGYRYAGLVYFGVCYCGQTVNGPQVSDDQCNLSCSGNSSEICGGNNIFSIYQDPTFPPADDVTIADYHSLGCWTDDSSLGRALVYRQDQLDSASLTTEKCLQACRDGEFPFAGTEYSGECYCGVVIGNDTYAAPASDCNMPCNGNSSETCGGSARLSLYVAHELQSLQPCGYEPPPVSSSTTLPPTTSTTSTSSSTSSTTTTTSKTSTTTTSSSACVSTTVVPPTCEYKCGKWCSNPLPDWDDVDGCKLSWSNCALQVASCFKHAGFPDALSCFEFGDWCADVSKYCNSKPSGGCRKTDFCGRNPPKGGNPPTTVTVTTTCKPTTTTKHTTTAKPTHTTSSTTKCPVPTPTNICTQPSNARYGYGPGKPVGGIDMPVVTCNDLAEDWPAYPFKQYNFPDSRDCAKYPRNRCGNACADACKEQYEDCLDVYAQGCKTKTKKTRTTWPGRPRDTSSSYRRAYAGSSPAEKRTFFSSWSDSYDSAVQKCKAQYSDCLAVNRGVTGAGKCPRFGSW</sequence>
<evidence type="ECO:0000256" key="3">
    <source>
        <dbReference type="SAM" id="SignalP"/>
    </source>
</evidence>
<feature type="signal peptide" evidence="3">
    <location>
        <begin position="1"/>
        <end position="22"/>
    </location>
</feature>
<dbReference type="PANTHER" id="PTHR45964">
    <property type="entry name" value="WSCD FAMILY MEMBER CG9164"/>
    <property type="match status" value="1"/>
</dbReference>
<evidence type="ECO:0000256" key="1">
    <source>
        <dbReference type="ARBA" id="ARBA00022737"/>
    </source>
</evidence>
<gene>
    <name evidence="5" type="ORF">TT172_LOCUS4732</name>
</gene>
<name>A0A3S4F1Y6_9PEZI</name>
<evidence type="ECO:0000313" key="6">
    <source>
        <dbReference type="Proteomes" id="UP000289323"/>
    </source>
</evidence>
<organism evidence="5 6">
    <name type="scientific">Thermothielavioides terrestris</name>
    <dbReference type="NCBI Taxonomy" id="2587410"/>
    <lineage>
        <taxon>Eukaryota</taxon>
        <taxon>Fungi</taxon>
        <taxon>Dikarya</taxon>
        <taxon>Ascomycota</taxon>
        <taxon>Pezizomycotina</taxon>
        <taxon>Sordariomycetes</taxon>
        <taxon>Sordariomycetidae</taxon>
        <taxon>Sordariales</taxon>
        <taxon>Chaetomiaceae</taxon>
        <taxon>Thermothielavioides</taxon>
    </lineage>
</organism>
<accession>A0A3S4F1Y6</accession>
<dbReference type="EMBL" id="OUUZ01000009">
    <property type="protein sequence ID" value="SPQ22313.1"/>
    <property type="molecule type" value="Genomic_DNA"/>
</dbReference>
<dbReference type="AlphaFoldDB" id="A0A3S4F1Y6"/>
<evidence type="ECO:0000313" key="5">
    <source>
        <dbReference type="EMBL" id="SPQ22313.1"/>
    </source>
</evidence>
<reference evidence="5 6" key="1">
    <citation type="submission" date="2018-04" db="EMBL/GenBank/DDBJ databases">
        <authorList>
            <person name="Huttner S."/>
            <person name="Dainat J."/>
        </authorList>
    </citation>
    <scope>NUCLEOTIDE SEQUENCE [LARGE SCALE GENOMIC DNA]</scope>
</reference>
<proteinExistence type="predicted"/>
<feature type="region of interest" description="Disordered" evidence="2">
    <location>
        <begin position="247"/>
        <end position="285"/>
    </location>
</feature>
<evidence type="ECO:0000259" key="4">
    <source>
        <dbReference type="PROSITE" id="PS51212"/>
    </source>
</evidence>
<dbReference type="PROSITE" id="PS51212">
    <property type="entry name" value="WSC"/>
    <property type="match status" value="2"/>
</dbReference>
<feature type="chain" id="PRO_5018769378" evidence="3">
    <location>
        <begin position="23"/>
        <end position="586"/>
    </location>
</feature>
<feature type="region of interest" description="Disordered" evidence="2">
    <location>
        <begin position="515"/>
        <end position="535"/>
    </location>
</feature>
<feature type="domain" description="WSC" evidence="4">
    <location>
        <begin position="140"/>
        <end position="236"/>
    </location>
</feature>
<protein>
    <submittedName>
        <fullName evidence="5">4530cc32-6731-4df5-9ad8-1bd5a5715ca2</fullName>
    </submittedName>
</protein>
<keyword evidence="1" id="KW-0677">Repeat</keyword>
<dbReference type="InterPro" id="IPR051589">
    <property type="entry name" value="Sialate-O-sulfotransferase"/>
</dbReference>
<evidence type="ECO:0000256" key="2">
    <source>
        <dbReference type="SAM" id="MobiDB-lite"/>
    </source>
</evidence>
<dbReference type="Proteomes" id="UP000289323">
    <property type="component" value="Unassembled WGS sequence"/>
</dbReference>
<dbReference type="PANTHER" id="PTHR45964:SF9">
    <property type="entry name" value="SULFOTRANSFERASE"/>
    <property type="match status" value="1"/>
</dbReference>